<name>A0A4Y2PYU7_ARAVE</name>
<dbReference type="AlphaFoldDB" id="A0A4Y2PYU7"/>
<organism evidence="1 2">
    <name type="scientific">Araneus ventricosus</name>
    <name type="common">Orbweaver spider</name>
    <name type="synonym">Epeira ventricosa</name>
    <dbReference type="NCBI Taxonomy" id="182803"/>
    <lineage>
        <taxon>Eukaryota</taxon>
        <taxon>Metazoa</taxon>
        <taxon>Ecdysozoa</taxon>
        <taxon>Arthropoda</taxon>
        <taxon>Chelicerata</taxon>
        <taxon>Arachnida</taxon>
        <taxon>Araneae</taxon>
        <taxon>Araneomorphae</taxon>
        <taxon>Entelegynae</taxon>
        <taxon>Araneoidea</taxon>
        <taxon>Araneidae</taxon>
        <taxon>Araneus</taxon>
    </lineage>
</organism>
<evidence type="ECO:0000313" key="1">
    <source>
        <dbReference type="EMBL" id="GBN57085.1"/>
    </source>
</evidence>
<proteinExistence type="predicted"/>
<protein>
    <submittedName>
        <fullName evidence="1">Uncharacterized protein</fullName>
    </submittedName>
</protein>
<keyword evidence="2" id="KW-1185">Reference proteome</keyword>
<accession>A0A4Y2PYU7</accession>
<comment type="caution">
    <text evidence="1">The sequence shown here is derived from an EMBL/GenBank/DDBJ whole genome shotgun (WGS) entry which is preliminary data.</text>
</comment>
<dbReference type="EMBL" id="BGPR01218379">
    <property type="protein sequence ID" value="GBN57085.1"/>
    <property type="molecule type" value="Genomic_DNA"/>
</dbReference>
<sequence>MFFINSLQIPIVDDEIKKASGESKEENDGDSAMTAPVQKLVTADGTYATQSAFSAAPTSVKKQYQSDKPLLPFFASEVLKLVNDCIQHFKILKPENERIEKPETLFKFNFSDPNLYNDKS</sequence>
<evidence type="ECO:0000313" key="2">
    <source>
        <dbReference type="Proteomes" id="UP000499080"/>
    </source>
</evidence>
<reference evidence="1 2" key="1">
    <citation type="journal article" date="2019" name="Sci. Rep.">
        <title>Orb-weaving spider Araneus ventricosus genome elucidates the spidroin gene catalogue.</title>
        <authorList>
            <person name="Kono N."/>
            <person name="Nakamura H."/>
            <person name="Ohtoshi R."/>
            <person name="Moran D.A.P."/>
            <person name="Shinohara A."/>
            <person name="Yoshida Y."/>
            <person name="Fujiwara M."/>
            <person name="Mori M."/>
            <person name="Tomita M."/>
            <person name="Arakawa K."/>
        </authorList>
    </citation>
    <scope>NUCLEOTIDE SEQUENCE [LARGE SCALE GENOMIC DNA]</scope>
</reference>
<gene>
    <name evidence="1" type="ORF">AVEN_238912_1</name>
</gene>
<dbReference type="Proteomes" id="UP000499080">
    <property type="component" value="Unassembled WGS sequence"/>
</dbReference>